<evidence type="ECO:0008006" key="3">
    <source>
        <dbReference type="Google" id="ProtNLM"/>
    </source>
</evidence>
<dbReference type="Gene3D" id="6.20.150.10">
    <property type="match status" value="1"/>
</dbReference>
<sequence length="210" mass="21611">MAGLADIQRRLENLVAFGVITRVDHEGRRVRATISGRETGWLPYPAEIGANFIRWRPLRTGTQVVLACPSGNPANAVIVQVLYSDALPPPDTSDGLDVIQWNDGTTVAYDSLQQHLSVRTPGSVAVDAGGDVRASAGQSVDISAATTARIAAQTVEIVASGGGSGATSMTGSFSLNGDFAVTGVVTVNGSLHASGDILAGGSNSNHHSHP</sequence>
<dbReference type="KEGG" id="hjo:AY555_09975"/>
<proteinExistence type="predicted"/>
<dbReference type="GeneID" id="53317479"/>
<dbReference type="EMBL" id="CP014526">
    <property type="protein sequence ID" value="AMW35702.1"/>
    <property type="molecule type" value="Genomic_DNA"/>
</dbReference>
<dbReference type="Gene3D" id="2.40.50.230">
    <property type="entry name" value="Gp5 N-terminal domain"/>
    <property type="match status" value="1"/>
</dbReference>
<reference evidence="1 2" key="1">
    <citation type="submission" date="2016-02" db="EMBL/GenBank/DDBJ databases">
        <title>Complete Genome of H5569, the type strain of the newly described species Haematospirillium jordaniae.</title>
        <authorList>
            <person name="Nicholson A.C."/>
            <person name="Humrighouse B.W."/>
            <person name="Loparov V."/>
            <person name="McQuiston J.R."/>
        </authorList>
    </citation>
    <scope>NUCLEOTIDE SEQUENCE [LARGE SCALE GENOMIC DNA]</scope>
    <source>
        <strain evidence="1 2">H5569</strain>
        <plasmid evidence="2">Plasmid unnamed 1</plasmid>
    </source>
</reference>
<dbReference type="InterPro" id="IPR037026">
    <property type="entry name" value="Vgr_OB-fold_dom_sf"/>
</dbReference>
<protein>
    <recommendedName>
        <fullName evidence="3">Gp5/Type VI secretion system Vgr protein OB-fold domain-containing protein</fullName>
    </recommendedName>
</protein>
<accession>A0A143DG22</accession>
<evidence type="ECO:0000313" key="1">
    <source>
        <dbReference type="EMBL" id="AMW35702.1"/>
    </source>
</evidence>
<organism evidence="1 2">
    <name type="scientific">Haematospirillum jordaniae</name>
    <dbReference type="NCBI Taxonomy" id="1549855"/>
    <lineage>
        <taxon>Bacteria</taxon>
        <taxon>Pseudomonadati</taxon>
        <taxon>Pseudomonadota</taxon>
        <taxon>Alphaproteobacteria</taxon>
        <taxon>Rhodospirillales</taxon>
        <taxon>Novispirillaceae</taxon>
        <taxon>Haematospirillum</taxon>
    </lineage>
</organism>
<keyword evidence="2" id="KW-1185">Reference proteome</keyword>
<dbReference type="InterPro" id="IPR013046">
    <property type="entry name" value="GpV/Gp45"/>
</dbReference>
<dbReference type="NCBIfam" id="TIGR01644">
    <property type="entry name" value="phage_P2_V"/>
    <property type="match status" value="1"/>
</dbReference>
<gene>
    <name evidence="1" type="ORF">AY555_09975</name>
</gene>
<evidence type="ECO:0000313" key="2">
    <source>
        <dbReference type="Proteomes" id="UP000076066"/>
    </source>
</evidence>
<dbReference type="Proteomes" id="UP000076066">
    <property type="component" value="Plasmid unnamed 1"/>
</dbReference>
<dbReference type="AlphaFoldDB" id="A0A143DG22"/>
<keyword evidence="1" id="KW-0614">Plasmid</keyword>
<geneLocation type="plasmid" evidence="1 2">
    <name>unnamed 1</name>
</geneLocation>
<dbReference type="OrthoDB" id="4931325at2"/>
<name>A0A143DG22_9PROT</name>
<dbReference type="RefSeq" id="WP_066136912.1">
    <property type="nucleotide sequence ID" value="NZ_CP014526.1"/>
</dbReference>